<reference evidence="7 8" key="1">
    <citation type="submission" date="2013-03" db="EMBL/GenBank/DDBJ databases">
        <title>The Genome Sequence of Exophiala aquamarina CBS 119918.</title>
        <authorList>
            <consortium name="The Broad Institute Genomics Platform"/>
            <person name="Cuomo C."/>
            <person name="de Hoog S."/>
            <person name="Gorbushina A."/>
            <person name="Walker B."/>
            <person name="Young S.K."/>
            <person name="Zeng Q."/>
            <person name="Gargeya S."/>
            <person name="Fitzgerald M."/>
            <person name="Haas B."/>
            <person name="Abouelleil A."/>
            <person name="Allen A.W."/>
            <person name="Alvarado L."/>
            <person name="Arachchi H.M."/>
            <person name="Berlin A.M."/>
            <person name="Chapman S.B."/>
            <person name="Gainer-Dewar J."/>
            <person name="Goldberg J."/>
            <person name="Griggs A."/>
            <person name="Gujja S."/>
            <person name="Hansen M."/>
            <person name="Howarth C."/>
            <person name="Imamovic A."/>
            <person name="Ireland A."/>
            <person name="Larimer J."/>
            <person name="McCowan C."/>
            <person name="Murphy C."/>
            <person name="Pearson M."/>
            <person name="Poon T.W."/>
            <person name="Priest M."/>
            <person name="Roberts A."/>
            <person name="Saif S."/>
            <person name="Shea T."/>
            <person name="Sisk P."/>
            <person name="Sykes S."/>
            <person name="Wortman J."/>
            <person name="Nusbaum C."/>
            <person name="Birren B."/>
        </authorList>
    </citation>
    <scope>NUCLEOTIDE SEQUENCE [LARGE SCALE GENOMIC DNA]</scope>
    <source>
        <strain evidence="7 8">CBS 119918</strain>
    </source>
</reference>
<dbReference type="HOGENOM" id="CLU_331541_0_0_1"/>
<accession>A0A072PR82</accession>
<dbReference type="InterPro" id="IPR011990">
    <property type="entry name" value="TPR-like_helical_dom_sf"/>
</dbReference>
<evidence type="ECO:0000256" key="3">
    <source>
        <dbReference type="ARBA" id="ARBA00044493"/>
    </source>
</evidence>
<evidence type="ECO:0000313" key="8">
    <source>
        <dbReference type="Proteomes" id="UP000027920"/>
    </source>
</evidence>
<dbReference type="InterPro" id="IPR002885">
    <property type="entry name" value="PPR_rpt"/>
</dbReference>
<dbReference type="AlphaFoldDB" id="A0A072PR82"/>
<feature type="region of interest" description="Disordered" evidence="6">
    <location>
        <begin position="645"/>
        <end position="769"/>
    </location>
</feature>
<feature type="compositionally biased region" description="Polar residues" evidence="6">
    <location>
        <begin position="691"/>
        <end position="704"/>
    </location>
</feature>
<feature type="region of interest" description="Disordered" evidence="6">
    <location>
        <begin position="90"/>
        <end position="115"/>
    </location>
</feature>
<evidence type="ECO:0000313" key="7">
    <source>
        <dbReference type="EMBL" id="KEF61818.1"/>
    </source>
</evidence>
<comment type="similarity">
    <text evidence="1">Belongs to the CCM1 family.</text>
</comment>
<dbReference type="Gene3D" id="1.25.40.10">
    <property type="entry name" value="Tetratricopeptide repeat domain"/>
    <property type="match status" value="1"/>
</dbReference>
<sequence>MRGRDKGSVGSAKADNAWSFFDSNTLDFAAKTRLPVAFFHDVGKIQKQLEQAPKKEETDTEADPTLLKEQLQMLQSVRELEEKLARAKHDLNTAMKKNPTSGSPSRDQVKSQSISLSREDYKNLVDLYYHSMRTRFDPENPDHSPTPTILEDYAFKLSEDFAPPQAYVDFYHHDTDYRSPLEQIEKQMKSQKLHEIRVTQVFLDLLLNDDTPNRALFEAYQKLPKPGVAFLPRGTVRVFLQRMATPWQKSEKTMIRYLSLIDDMQEAGLPITRYEWASAIYLAGRSFGQVTRKDVMRAFDIWKQMEQQAGVKAHHVTFNILFDLAVRSNMYVVAQKILKEMHDRGLRLNRLGRVSIIYFHGLRRDGDAVRKSYRDFVDAGEIVDTLVLNCVISSLLNAGEPEAAEQIYERMKSLYTQLHVRQGDDGQMTYYKRYPGTGEQSIGHEMASNHLNRVLLRSSRLKDLLPDQHRELQDSMPLVPDHTTFRALIAYHINVSGDLDRVVVLLNDMAEVFGLPFQTILFQLLFKGFALHGGSGDPDATWSVRRLASVWDACRKAIKDRQAYKRARADGIEPNLPSIKEVNQVMQEKERRYREGDGTPAPSVPSLRKLSTWNEFVIDLAVFPRERRKHIERIHAQLFDDEAKYEESLRSENNPSDPVEQEAYYPLGDPRLDDQEGEYVMPPPSRAIDPNWTQDNDTFESPSFPQGDPEASEPTDPSSRERPMPLDLGAGTNTGPSASTQQDVYGIDLANGSDFDPETRPDSPNAPHQVRASQALVCWMLRAYTRCTGSRAHIEEVYNSVRKLWVPHDDYERDNVLRVLERCLRDCDKYGPPLRSGSDRDKISRKR</sequence>
<proteinExistence type="inferred from homology"/>
<name>A0A072PR82_9EURO</name>
<comment type="subunit">
    <text evidence="4">Binds to mitochondrial small subunit 15S rRNA.</text>
</comment>
<feature type="compositionally biased region" description="Polar residues" evidence="6">
    <location>
        <begin position="98"/>
        <end position="115"/>
    </location>
</feature>
<evidence type="ECO:0008006" key="9">
    <source>
        <dbReference type="Google" id="ProtNLM"/>
    </source>
</evidence>
<keyword evidence="2" id="KW-0677">Repeat</keyword>
<keyword evidence="8" id="KW-1185">Reference proteome</keyword>
<dbReference type="EMBL" id="AMGV01000002">
    <property type="protein sequence ID" value="KEF61818.1"/>
    <property type="molecule type" value="Genomic_DNA"/>
</dbReference>
<comment type="function">
    <text evidence="3">Regulates mitochondrial small subunit maturation by controlling 15S rRNA 5'-end processing. Localizes to the 5' precursor of the 15S rRNA in a position that is subsequently occupied by mS47 in the mature yeast mtSSU. Uses structure and sequence-specific RNA recognition, binding to a single-stranded region of the precursor and specifically recognizing bases -6 to -1. The exchange of Ccm1 for mS47 is coupled to the irreversible removal of precursor rRNA that is accompanied by conformational changes of the mitoribosomal proteins uS5m and mS26. These conformational changes signal completion of 5'-end rRNA processing through protection of the mature 5'-end of the 15S rRNA and stabilization of mS47. The removal of the 5' precursor together with the dissociation of Ccm1 may be catalyzed by the 5'-3' exoribonuclease Pet127. Involved in the specific removal of group I introns in mitochondrial encoded transcripts.</text>
</comment>
<evidence type="ECO:0000256" key="4">
    <source>
        <dbReference type="ARBA" id="ARBA00044511"/>
    </source>
</evidence>
<evidence type="ECO:0000256" key="1">
    <source>
        <dbReference type="ARBA" id="ARBA00006192"/>
    </source>
</evidence>
<evidence type="ECO:0000256" key="6">
    <source>
        <dbReference type="SAM" id="MobiDB-lite"/>
    </source>
</evidence>
<dbReference type="OrthoDB" id="1908178at2759"/>
<dbReference type="NCBIfam" id="TIGR00756">
    <property type="entry name" value="PPR"/>
    <property type="match status" value="1"/>
</dbReference>
<protein>
    <recommendedName>
        <fullName evidence="9">Pentacotripeptide-repeat region of PRORP domain-containing protein</fullName>
    </recommendedName>
</protein>
<dbReference type="Pfam" id="PF01535">
    <property type="entry name" value="PPR"/>
    <property type="match status" value="2"/>
</dbReference>
<organism evidence="7 8">
    <name type="scientific">Exophiala aquamarina CBS 119918</name>
    <dbReference type="NCBI Taxonomy" id="1182545"/>
    <lineage>
        <taxon>Eukaryota</taxon>
        <taxon>Fungi</taxon>
        <taxon>Dikarya</taxon>
        <taxon>Ascomycota</taxon>
        <taxon>Pezizomycotina</taxon>
        <taxon>Eurotiomycetes</taxon>
        <taxon>Chaetothyriomycetidae</taxon>
        <taxon>Chaetothyriales</taxon>
        <taxon>Herpotrichiellaceae</taxon>
        <taxon>Exophiala</taxon>
    </lineage>
</organism>
<dbReference type="PANTHER" id="PTHR47447">
    <property type="entry name" value="OS03G0856100 PROTEIN"/>
    <property type="match status" value="1"/>
</dbReference>
<gene>
    <name evidence="7" type="ORF">A1O9_03388</name>
</gene>
<comment type="caution">
    <text evidence="7">The sequence shown here is derived from an EMBL/GenBank/DDBJ whole genome shotgun (WGS) entry which is preliminary data.</text>
</comment>
<dbReference type="PANTHER" id="PTHR47447:SF17">
    <property type="entry name" value="OS12G0638900 PROTEIN"/>
    <property type="match status" value="1"/>
</dbReference>
<dbReference type="Proteomes" id="UP000027920">
    <property type="component" value="Unassembled WGS sequence"/>
</dbReference>
<evidence type="ECO:0000256" key="5">
    <source>
        <dbReference type="PROSITE-ProRule" id="PRU00708"/>
    </source>
</evidence>
<feature type="compositionally biased region" description="Polar residues" evidence="6">
    <location>
        <begin position="731"/>
        <end position="743"/>
    </location>
</feature>
<dbReference type="VEuPathDB" id="FungiDB:A1O9_03388"/>
<dbReference type="RefSeq" id="XP_013264408.1">
    <property type="nucleotide sequence ID" value="XM_013408954.1"/>
</dbReference>
<evidence type="ECO:0000256" key="2">
    <source>
        <dbReference type="ARBA" id="ARBA00022737"/>
    </source>
</evidence>
<dbReference type="GeneID" id="25278324"/>
<dbReference type="PROSITE" id="PS51375">
    <property type="entry name" value="PPR"/>
    <property type="match status" value="1"/>
</dbReference>
<feature type="repeat" description="PPR" evidence="5">
    <location>
        <begin position="384"/>
        <end position="414"/>
    </location>
</feature>
<dbReference type="STRING" id="1182545.A0A072PR82"/>